<protein>
    <submittedName>
        <fullName evidence="1">(California timema) hypothetical protein</fullName>
    </submittedName>
</protein>
<proteinExistence type="predicted"/>
<reference evidence="1" key="1">
    <citation type="submission" date="2020-11" db="EMBL/GenBank/DDBJ databases">
        <authorList>
            <person name="Tran Van P."/>
        </authorList>
    </citation>
    <scope>NUCLEOTIDE SEQUENCE</scope>
</reference>
<organism evidence="1">
    <name type="scientific">Timema californicum</name>
    <name type="common">California timema</name>
    <name type="synonym">Walking stick</name>
    <dbReference type="NCBI Taxonomy" id="61474"/>
    <lineage>
        <taxon>Eukaryota</taxon>
        <taxon>Metazoa</taxon>
        <taxon>Ecdysozoa</taxon>
        <taxon>Arthropoda</taxon>
        <taxon>Hexapoda</taxon>
        <taxon>Insecta</taxon>
        <taxon>Pterygota</taxon>
        <taxon>Neoptera</taxon>
        <taxon>Polyneoptera</taxon>
        <taxon>Phasmatodea</taxon>
        <taxon>Timematodea</taxon>
        <taxon>Timematoidea</taxon>
        <taxon>Timematidae</taxon>
        <taxon>Timema</taxon>
    </lineage>
</organism>
<sequence>MTSSLAGFMILVALELHKLTITRSS</sequence>
<gene>
    <name evidence="1" type="ORF">TCMB3V08_LOCUS6412</name>
</gene>
<name>A0A7R9P896_TIMCA</name>
<accession>A0A7R9P896</accession>
<evidence type="ECO:0000313" key="1">
    <source>
        <dbReference type="EMBL" id="CAD7573787.1"/>
    </source>
</evidence>
<dbReference type="EMBL" id="OE181842">
    <property type="protein sequence ID" value="CAD7573787.1"/>
    <property type="molecule type" value="Genomic_DNA"/>
</dbReference>
<dbReference type="AlphaFoldDB" id="A0A7R9P896"/>